<reference evidence="1" key="1">
    <citation type="submission" date="2020-10" db="EMBL/GenBank/DDBJ databases">
        <title>Connecting structure to function with the recovery of over 1000 high-quality activated sludge metagenome-assembled genomes encoding full-length rRNA genes using long-read sequencing.</title>
        <authorList>
            <person name="Singleton C.M."/>
            <person name="Petriglieri F."/>
            <person name="Kristensen J.M."/>
            <person name="Kirkegaard R.H."/>
            <person name="Michaelsen T.Y."/>
            <person name="Andersen M.H."/>
            <person name="Karst S.M."/>
            <person name="Dueholm M.S."/>
            <person name="Nielsen P.H."/>
            <person name="Albertsen M."/>
        </authorList>
    </citation>
    <scope>NUCLEOTIDE SEQUENCE</scope>
    <source>
        <strain evidence="1">EsbW_18-Q3-R4-48_MAXAC.044</strain>
    </source>
</reference>
<comment type="caution">
    <text evidence="1">The sequence shown here is derived from an EMBL/GenBank/DDBJ whole genome shotgun (WGS) entry which is preliminary data.</text>
</comment>
<evidence type="ECO:0000313" key="2">
    <source>
        <dbReference type="Proteomes" id="UP000886602"/>
    </source>
</evidence>
<sequence length="72" mass="8198">MSSARQQNSPPARLDWPALGWAYLFFWYFSGIQHVLLQLAGATIFAGIRQATIVSTLWLIPLFRHPDIVDLI</sequence>
<organism evidence="1 2">
    <name type="scientific">Candidatus Propionivibrio dominans</name>
    <dbReference type="NCBI Taxonomy" id="2954373"/>
    <lineage>
        <taxon>Bacteria</taxon>
        <taxon>Pseudomonadati</taxon>
        <taxon>Pseudomonadota</taxon>
        <taxon>Betaproteobacteria</taxon>
        <taxon>Rhodocyclales</taxon>
        <taxon>Rhodocyclaceae</taxon>
        <taxon>Propionivibrio</taxon>
    </lineage>
</organism>
<name>A0A9D7IAQ7_9RHOO</name>
<accession>A0A9D7IAQ7</accession>
<evidence type="ECO:0000313" key="1">
    <source>
        <dbReference type="EMBL" id="MBK7425433.1"/>
    </source>
</evidence>
<dbReference type="EMBL" id="JADJNC010000067">
    <property type="protein sequence ID" value="MBK7425433.1"/>
    <property type="molecule type" value="Genomic_DNA"/>
</dbReference>
<gene>
    <name evidence="1" type="ORF">IPJ48_21410</name>
</gene>
<dbReference type="AlphaFoldDB" id="A0A9D7IAQ7"/>
<dbReference type="Proteomes" id="UP000886602">
    <property type="component" value="Unassembled WGS sequence"/>
</dbReference>
<proteinExistence type="predicted"/>
<protein>
    <submittedName>
        <fullName evidence="1">Uncharacterized protein</fullName>
    </submittedName>
</protein>